<dbReference type="GO" id="GO:0016491">
    <property type="term" value="F:oxidoreductase activity"/>
    <property type="evidence" value="ECO:0007669"/>
    <property type="project" value="InterPro"/>
</dbReference>
<feature type="transmembrane region" description="Helical" evidence="2">
    <location>
        <begin position="901"/>
        <end position="920"/>
    </location>
</feature>
<keyword evidence="5" id="KW-1185">Reference proteome</keyword>
<dbReference type="InterPro" id="IPR016040">
    <property type="entry name" value="NAD(P)-bd_dom"/>
</dbReference>
<evidence type="ECO:0000313" key="5">
    <source>
        <dbReference type="Proteomes" id="UP001205105"/>
    </source>
</evidence>
<dbReference type="PANTHER" id="PTHR14194">
    <property type="entry name" value="NITROGEN METABOLIC REGULATION PROTEIN NMR-RELATED"/>
    <property type="match status" value="1"/>
</dbReference>
<dbReference type="Pfam" id="PF13460">
    <property type="entry name" value="NAD_binding_10"/>
    <property type="match status" value="1"/>
</dbReference>
<reference evidence="4" key="1">
    <citation type="submission" date="2020-11" db="EMBL/GenBank/DDBJ databases">
        <title>Chlorella ohadii genome sequencing and assembly.</title>
        <authorList>
            <person name="Murik O."/>
            <person name="Treves H."/>
            <person name="Kedem I."/>
            <person name="Shotland Y."/>
            <person name="Kaplan A."/>
        </authorList>
    </citation>
    <scope>NUCLEOTIDE SEQUENCE</scope>
    <source>
        <strain evidence="4">1</strain>
    </source>
</reference>
<evidence type="ECO:0000259" key="3">
    <source>
        <dbReference type="Pfam" id="PF13460"/>
    </source>
</evidence>
<feature type="region of interest" description="Disordered" evidence="1">
    <location>
        <begin position="1"/>
        <end position="74"/>
    </location>
</feature>
<feature type="region of interest" description="Disordered" evidence="1">
    <location>
        <begin position="371"/>
        <end position="396"/>
    </location>
</feature>
<dbReference type="Gene3D" id="3.40.50.720">
    <property type="entry name" value="NAD(P)-binding Rossmann-like Domain"/>
    <property type="match status" value="1"/>
</dbReference>
<gene>
    <name evidence="4" type="ORF">COHA_000815</name>
</gene>
<dbReference type="GO" id="GO:0009507">
    <property type="term" value="C:chloroplast"/>
    <property type="evidence" value="ECO:0007669"/>
    <property type="project" value="TreeGrafter"/>
</dbReference>
<proteinExistence type="predicted"/>
<feature type="compositionally biased region" description="Acidic residues" evidence="1">
    <location>
        <begin position="385"/>
        <end position="396"/>
    </location>
</feature>
<dbReference type="InterPro" id="IPR044163">
    <property type="entry name" value="SARED1-like"/>
</dbReference>
<evidence type="ECO:0000256" key="2">
    <source>
        <dbReference type="SAM" id="Phobius"/>
    </source>
</evidence>
<dbReference type="SUPFAM" id="SSF51735">
    <property type="entry name" value="NAD(P)-binding Rossmann-fold domains"/>
    <property type="match status" value="1"/>
</dbReference>
<dbReference type="CDD" id="cd05243">
    <property type="entry name" value="SDR_a5"/>
    <property type="match status" value="1"/>
</dbReference>
<name>A0AAD5E067_9CHLO</name>
<dbReference type="Proteomes" id="UP001205105">
    <property type="component" value="Unassembled WGS sequence"/>
</dbReference>
<protein>
    <recommendedName>
        <fullName evidence="3">NAD(P)-binding domain-containing protein</fullName>
    </recommendedName>
</protein>
<evidence type="ECO:0000313" key="4">
    <source>
        <dbReference type="EMBL" id="KAI7845701.1"/>
    </source>
</evidence>
<dbReference type="AlphaFoldDB" id="A0AAD5E067"/>
<keyword evidence="2" id="KW-1133">Transmembrane helix</keyword>
<keyword evidence="2" id="KW-0812">Transmembrane</keyword>
<feature type="domain" description="NAD(P)-binding" evidence="3">
    <location>
        <begin position="101"/>
        <end position="328"/>
    </location>
</feature>
<feature type="transmembrane region" description="Helical" evidence="2">
    <location>
        <begin position="739"/>
        <end position="758"/>
    </location>
</feature>
<sequence length="943" mass="99374">MEGQEPAQKLAYGLPEHLQGKKVQTQAKTGHEEGEKRWKQEEWEGAPAEHREADTGVPGTSSPRGKAKPFTAPASARAGARARCTVVRCAADGKLEVVVTGAGGRTGALVMKKLLERQDRFAPRGVVRSDKSAGQLRGYGATDAQLFVGDILREGGEGVLKRAMEGADALVIATSAVPKINPLSLVPVLLAKLFRKEGVRPTFTFKEGQMPEQIDWEGQKAQIDAAKAAGVKHVVIVSSMGGTDPSNFLNTIGNGNILVWKRKAEEYLISQAAGGDLTYTIVHPGGLIDEEGGKRELVIDVDDTLINSNSKNRRIPRADVAEFCVQSLVVEEAKNRSVDLASKEPGDGAPTTDFAALLRAMPKNCDYALPKPACRDEGGERQQLEEENSEGSNEDDGFQVINDVLQYPFPCQICGALVSEEEADEGLGYQLCNRCWPDAPASMAHHTHNDYDIDGQGIIWSSWPDAPEPYTDLQSMPTWRHHPDLEHYRRFPLSKLRQQLSISRSGGTYTCFVCDQEHTHEAPRPAWLLDAPVLQIAPAAVGRQGADAAAHGQERRRAPSPSPVASRTSEQSRLVKMQAAACTAAPALKGCRAALPARAPRAQRAVVRAQAGKLDVQEAVAKSAALAGFSAALLSAGSANAAMEVASIAAGDNRFGTIALLAVPVLGWVGFNILNPLQNQLDAMSTGQYTGVAAGGAKKATKKRGIAAGLGLTAASLLAAQQADAAQQVADLAAGDNRFGTIALLAVPVIGWVLFNILGPLQNQLNAMSQDAPAPKKATKKRGIAAGLGLTAASLLATQSAEAAQQVADLAAGDNRFGTIALLAVPVLGWVGFNILNPLQNQLDAMSTGQYTGVAAGGAKKATKKRGIAAGLGLTAASLMATQSAEAAQQVADLAAGDNRFGTIALLAVPVIGWVLFNILGPLQNQLNAMSQEKPAAKGGKRK</sequence>
<dbReference type="PANTHER" id="PTHR14194:SF86">
    <property type="entry name" value="OS05G0110300 PROTEIN"/>
    <property type="match status" value="1"/>
</dbReference>
<feature type="compositionally biased region" description="Basic and acidic residues" evidence="1">
    <location>
        <begin position="373"/>
        <end position="384"/>
    </location>
</feature>
<accession>A0AAD5E067</accession>
<keyword evidence="2" id="KW-0472">Membrane</keyword>
<evidence type="ECO:0000256" key="1">
    <source>
        <dbReference type="SAM" id="MobiDB-lite"/>
    </source>
</evidence>
<feature type="transmembrane region" description="Helical" evidence="2">
    <location>
        <begin position="817"/>
        <end position="836"/>
    </location>
</feature>
<organism evidence="4 5">
    <name type="scientific">Chlorella ohadii</name>
    <dbReference type="NCBI Taxonomy" id="2649997"/>
    <lineage>
        <taxon>Eukaryota</taxon>
        <taxon>Viridiplantae</taxon>
        <taxon>Chlorophyta</taxon>
        <taxon>core chlorophytes</taxon>
        <taxon>Trebouxiophyceae</taxon>
        <taxon>Chlorellales</taxon>
        <taxon>Chlorellaceae</taxon>
        <taxon>Chlorella clade</taxon>
        <taxon>Chlorella</taxon>
    </lineage>
</organism>
<dbReference type="InterPro" id="IPR036291">
    <property type="entry name" value="NAD(P)-bd_dom_sf"/>
</dbReference>
<feature type="transmembrane region" description="Helical" evidence="2">
    <location>
        <begin position="655"/>
        <end position="674"/>
    </location>
</feature>
<comment type="caution">
    <text evidence="4">The sequence shown here is derived from an EMBL/GenBank/DDBJ whole genome shotgun (WGS) entry which is preliminary data.</text>
</comment>
<feature type="region of interest" description="Disordered" evidence="1">
    <location>
        <begin position="542"/>
        <end position="570"/>
    </location>
</feature>
<dbReference type="EMBL" id="JADXDR010000014">
    <property type="protein sequence ID" value="KAI7845701.1"/>
    <property type="molecule type" value="Genomic_DNA"/>
</dbReference>
<feature type="compositionally biased region" description="Basic and acidic residues" evidence="1">
    <location>
        <begin position="29"/>
        <end position="54"/>
    </location>
</feature>